<dbReference type="CDD" id="cd07557">
    <property type="entry name" value="trimeric_dUTPase"/>
    <property type="match status" value="1"/>
</dbReference>
<dbReference type="SUPFAM" id="SSF50630">
    <property type="entry name" value="Acid proteases"/>
    <property type="match status" value="1"/>
</dbReference>
<feature type="domain" description="Peptidase A2" evidence="4">
    <location>
        <begin position="147"/>
        <end position="161"/>
    </location>
</feature>
<dbReference type="InterPro" id="IPR021109">
    <property type="entry name" value="Peptidase_aspartic_dom_sf"/>
</dbReference>
<dbReference type="InterPro" id="IPR001969">
    <property type="entry name" value="Aspartic_peptidase_AS"/>
</dbReference>
<evidence type="ECO:0000313" key="6">
    <source>
        <dbReference type="Proteomes" id="UP000053854"/>
    </source>
</evidence>
<dbReference type="PROSITE" id="PS00141">
    <property type="entry name" value="ASP_PROTEASE"/>
    <property type="match status" value="1"/>
</dbReference>
<proteinExistence type="predicted"/>
<evidence type="ECO:0000256" key="1">
    <source>
        <dbReference type="ARBA" id="ARBA00022670"/>
    </source>
</evidence>
<dbReference type="Gene3D" id="2.40.70.10">
    <property type="entry name" value="Acid Proteases"/>
    <property type="match status" value="1"/>
</dbReference>
<dbReference type="UniPathway" id="UPA00610">
    <property type="reaction ID" value="UER00666"/>
</dbReference>
<dbReference type="InterPro" id="IPR001995">
    <property type="entry name" value="Peptidase_A2_cat"/>
</dbReference>
<dbReference type="AlphaFoldDB" id="A0A094L402"/>
<dbReference type="PANTHER" id="PTHR19422:SF123">
    <property type="entry name" value="RT1 CLASS I, LOCUS CE15"/>
    <property type="match status" value="1"/>
</dbReference>
<dbReference type="SUPFAM" id="SSF51283">
    <property type="entry name" value="dUTPase-like"/>
    <property type="match status" value="1"/>
</dbReference>
<feature type="non-terminal residue" evidence="5">
    <location>
        <position position="161"/>
    </location>
</feature>
<dbReference type="PROSITE" id="PS50175">
    <property type="entry name" value="ASP_PROT_RETROV"/>
    <property type="match status" value="1"/>
</dbReference>
<accession>A0A094L402</accession>
<dbReference type="GO" id="GO:0006226">
    <property type="term" value="P:dUMP biosynthetic process"/>
    <property type="evidence" value="ECO:0007669"/>
    <property type="project" value="UniProtKB-UniPathway"/>
</dbReference>
<keyword evidence="3" id="KW-0378">Hydrolase</keyword>
<keyword evidence="2" id="KW-0064">Aspartyl protease</keyword>
<dbReference type="InterPro" id="IPR051592">
    <property type="entry name" value="HERV-K_Pro_peptidase_A2"/>
</dbReference>
<keyword evidence="1" id="KW-0645">Protease</keyword>
<organism evidence="5 6">
    <name type="scientific">Podiceps cristatus</name>
    <name type="common">Great crested grebe</name>
    <dbReference type="NCBI Taxonomy" id="345573"/>
    <lineage>
        <taxon>Eukaryota</taxon>
        <taxon>Metazoa</taxon>
        <taxon>Chordata</taxon>
        <taxon>Craniata</taxon>
        <taxon>Vertebrata</taxon>
        <taxon>Euteleostomi</taxon>
        <taxon>Archelosauria</taxon>
        <taxon>Archosauria</taxon>
        <taxon>Dinosauria</taxon>
        <taxon>Saurischia</taxon>
        <taxon>Theropoda</taxon>
        <taxon>Coelurosauria</taxon>
        <taxon>Aves</taxon>
        <taxon>Neognathae</taxon>
        <taxon>Neoaves</taxon>
        <taxon>Mirandornithes</taxon>
        <taxon>Podicipediformes</taxon>
        <taxon>Podicipedidae</taxon>
        <taxon>Podiceps</taxon>
    </lineage>
</organism>
<evidence type="ECO:0000256" key="2">
    <source>
        <dbReference type="ARBA" id="ARBA00022750"/>
    </source>
</evidence>
<evidence type="ECO:0000259" key="4">
    <source>
        <dbReference type="PROSITE" id="PS50175"/>
    </source>
</evidence>
<dbReference type="GO" id="GO:0004190">
    <property type="term" value="F:aspartic-type endopeptidase activity"/>
    <property type="evidence" value="ECO:0007669"/>
    <property type="project" value="UniProtKB-KW"/>
</dbReference>
<keyword evidence="6" id="KW-1185">Reference proteome</keyword>
<name>A0A094L402_PODCR</name>
<dbReference type="EMBL" id="KL271153">
    <property type="protein sequence ID" value="KFZ64192.1"/>
    <property type="molecule type" value="Genomic_DNA"/>
</dbReference>
<protein>
    <recommendedName>
        <fullName evidence="4">Peptidase A2 domain-containing protein</fullName>
    </recommendedName>
</protein>
<dbReference type="OrthoDB" id="9900537at2759"/>
<feature type="non-terminal residue" evidence="5">
    <location>
        <position position="1"/>
    </location>
</feature>
<reference evidence="5 6" key="1">
    <citation type="submission" date="2014-04" db="EMBL/GenBank/DDBJ databases">
        <title>Genome evolution of avian class.</title>
        <authorList>
            <person name="Zhang G."/>
            <person name="Li C."/>
        </authorList>
    </citation>
    <scope>NUCLEOTIDE SEQUENCE [LARGE SCALE GENOMIC DNA]</scope>
    <source>
        <strain evidence="5">BGI_N338</strain>
    </source>
</reference>
<dbReference type="GO" id="GO:0006508">
    <property type="term" value="P:proteolysis"/>
    <property type="evidence" value="ECO:0007669"/>
    <property type="project" value="UniProtKB-KW"/>
</dbReference>
<evidence type="ECO:0000313" key="5">
    <source>
        <dbReference type="EMBL" id="KFZ64192.1"/>
    </source>
</evidence>
<dbReference type="Proteomes" id="UP000053854">
    <property type="component" value="Unassembled WGS sequence"/>
</dbReference>
<dbReference type="InterPro" id="IPR036157">
    <property type="entry name" value="dUTPase-like_sf"/>
</dbReference>
<sequence>GSLGIDLAAAIDVTFKTTVPQKIPTGVQGPVYSSTSTLGALLIGRSSTGLAGLIVLPGVIDADYTGEIMVVAYTLNPPLTVKKGTRIAQLVLYQRQITEEDTIQSQKKRGDQGFGSTGDTVVNLVQQMKDRPMIPLLLQKESHQVNVKAMLDTGADVTIIS</sequence>
<dbReference type="PANTHER" id="PTHR19422">
    <property type="entry name" value="GAG RETROVIRAL POLYPROTEIN"/>
    <property type="match status" value="1"/>
</dbReference>
<dbReference type="Gene3D" id="2.70.40.10">
    <property type="match status" value="1"/>
</dbReference>
<dbReference type="InterPro" id="IPR029054">
    <property type="entry name" value="dUTPase-like"/>
</dbReference>
<dbReference type="InterPro" id="IPR033704">
    <property type="entry name" value="dUTPase_trimeric"/>
</dbReference>
<dbReference type="Pfam" id="PF00692">
    <property type="entry name" value="dUTPase"/>
    <property type="match status" value="1"/>
</dbReference>
<evidence type="ECO:0000256" key="3">
    <source>
        <dbReference type="ARBA" id="ARBA00022801"/>
    </source>
</evidence>
<gene>
    <name evidence="5" type="ORF">N338_00570</name>
</gene>